<proteinExistence type="predicted"/>
<organism evidence="2 3">
    <name type="scientific">Eucalyptus globulus</name>
    <name type="common">Tasmanian blue gum</name>
    <dbReference type="NCBI Taxonomy" id="34317"/>
    <lineage>
        <taxon>Eukaryota</taxon>
        <taxon>Viridiplantae</taxon>
        <taxon>Streptophyta</taxon>
        <taxon>Embryophyta</taxon>
        <taxon>Tracheophyta</taxon>
        <taxon>Spermatophyta</taxon>
        <taxon>Magnoliopsida</taxon>
        <taxon>eudicotyledons</taxon>
        <taxon>Gunneridae</taxon>
        <taxon>Pentapetalae</taxon>
        <taxon>rosids</taxon>
        <taxon>malvids</taxon>
        <taxon>Myrtales</taxon>
        <taxon>Myrtaceae</taxon>
        <taxon>Myrtoideae</taxon>
        <taxon>Eucalypteae</taxon>
        <taxon>Eucalyptus</taxon>
    </lineage>
</organism>
<dbReference type="InterPro" id="IPR040256">
    <property type="entry name" value="At4g02000-like"/>
</dbReference>
<sequence>MESKEENGMRVEALCKSLGHLWSENDVVEVFIKVPPQKRDECKRTLFGKLYSKSNVNYPAFLSTIKKAWKTEAVTCSQKEPGLFTFVFQSKDEKERVMKIAPWSFANNLLVLKQCESEIPEHCYDFTRSTFWVRIGGIPPSWRVETVFNDLGRKLGPVLDI</sequence>
<evidence type="ECO:0000313" key="3">
    <source>
        <dbReference type="Proteomes" id="UP001634007"/>
    </source>
</evidence>
<dbReference type="AlphaFoldDB" id="A0ABD3JCY8"/>
<dbReference type="Proteomes" id="UP001634007">
    <property type="component" value="Unassembled WGS sequence"/>
</dbReference>
<protein>
    <recommendedName>
        <fullName evidence="1">DUF4283 domain-containing protein</fullName>
    </recommendedName>
</protein>
<gene>
    <name evidence="2" type="ORF">ACJRO7_029753</name>
</gene>
<accession>A0ABD3JCY8</accession>
<comment type="caution">
    <text evidence="2">The sequence shown here is derived from an EMBL/GenBank/DDBJ whole genome shotgun (WGS) entry which is preliminary data.</text>
</comment>
<dbReference type="Pfam" id="PF14111">
    <property type="entry name" value="DUF4283"/>
    <property type="match status" value="1"/>
</dbReference>
<dbReference type="PANTHER" id="PTHR31286">
    <property type="entry name" value="GLYCINE-RICH CELL WALL STRUCTURAL PROTEIN 1.8-LIKE"/>
    <property type="match status" value="1"/>
</dbReference>
<dbReference type="InterPro" id="IPR025558">
    <property type="entry name" value="DUF4283"/>
</dbReference>
<dbReference type="EMBL" id="JBJKBG010000008">
    <property type="protein sequence ID" value="KAL3724638.1"/>
    <property type="molecule type" value="Genomic_DNA"/>
</dbReference>
<evidence type="ECO:0000313" key="2">
    <source>
        <dbReference type="EMBL" id="KAL3724638.1"/>
    </source>
</evidence>
<reference evidence="2 3" key="1">
    <citation type="submission" date="2024-11" db="EMBL/GenBank/DDBJ databases">
        <title>Chromosome-level genome assembly of Eucalyptus globulus Labill. provides insights into its genome evolution.</title>
        <authorList>
            <person name="Li X."/>
        </authorList>
    </citation>
    <scope>NUCLEOTIDE SEQUENCE [LARGE SCALE GENOMIC DNA]</scope>
    <source>
        <strain evidence="2">CL2024</strain>
        <tissue evidence="2">Fresh tender leaves</tissue>
    </source>
</reference>
<evidence type="ECO:0000259" key="1">
    <source>
        <dbReference type="Pfam" id="PF14111"/>
    </source>
</evidence>
<keyword evidence="3" id="KW-1185">Reference proteome</keyword>
<feature type="domain" description="DUF4283" evidence="1">
    <location>
        <begin position="40"/>
        <end position="117"/>
    </location>
</feature>
<dbReference type="PANTHER" id="PTHR31286:SF99">
    <property type="entry name" value="DUF4283 DOMAIN-CONTAINING PROTEIN"/>
    <property type="match status" value="1"/>
</dbReference>
<name>A0ABD3JCY8_EUCGL</name>